<gene>
    <name evidence="1" type="ordered locus">TON_1674</name>
</gene>
<dbReference type="OrthoDB" id="86197at2157"/>
<dbReference type="HOGENOM" id="CLU_808031_0_0_2"/>
<dbReference type="AlphaFoldDB" id="B6YUH9"/>
<protein>
    <submittedName>
        <fullName evidence="1">Uncharacterized protein</fullName>
    </submittedName>
</protein>
<dbReference type="GeneID" id="7017343"/>
<accession>B6YUH9</accession>
<proteinExistence type="predicted"/>
<evidence type="ECO:0000313" key="1">
    <source>
        <dbReference type="EMBL" id="ACJ17164.1"/>
    </source>
</evidence>
<dbReference type="KEGG" id="ton:TON_1674"/>
<dbReference type="STRING" id="523850.TON_1674"/>
<dbReference type="PATRIC" id="fig|523850.10.peg.1687"/>
<sequence length="327" mass="36645">MKRLAVSLFILLLASSLVSAATYTLPGDTYNNIGIMGQVMIDLNVTIVNTASFPKFIVVNPRYDFTVYRLDNSEAMKAFFLGDSVIHNLSNIQRTTLNYYTGFWIMPYETVVVNFRITSHYSYIVPTVNYQTVCGDQAKITSVEYNGSQVSGVIGDLDDISVISCGVIYPQLINTPKVVYLKSMFPIVDGHIKILKYDGTVTFRLTNVPNEGGLFNTFFAASIPVIFDGAKTYDFVPNYTMTYKEYMEDFVWRYKGLTSPQKTPQPQPAPSLPGMFQLSNTLISGISVGTPEITPPQQAGFDFPVWIIFMGRSVDITYHVSWTKEGR</sequence>
<name>B6YUH9_THEON</name>
<keyword evidence="2" id="KW-1185">Reference proteome</keyword>
<organism evidence="1 2">
    <name type="scientific">Thermococcus onnurineus (strain NA1)</name>
    <dbReference type="NCBI Taxonomy" id="523850"/>
    <lineage>
        <taxon>Archaea</taxon>
        <taxon>Methanobacteriati</taxon>
        <taxon>Methanobacteriota</taxon>
        <taxon>Thermococci</taxon>
        <taxon>Thermococcales</taxon>
        <taxon>Thermococcaceae</taxon>
        <taxon>Thermococcus</taxon>
    </lineage>
</organism>
<evidence type="ECO:0000313" key="2">
    <source>
        <dbReference type="Proteomes" id="UP000002727"/>
    </source>
</evidence>
<reference evidence="1 2" key="1">
    <citation type="journal article" date="2008" name="J. Bacteriol.">
        <title>The complete genome sequence of Thermococcus onnurineus NA1 reveals a mixed heterotrophic and carboxydotrophic metabolism.</title>
        <authorList>
            <person name="Lee H.S."/>
            <person name="Kang S.G."/>
            <person name="Bae S.S."/>
            <person name="Lim J.K."/>
            <person name="Cho Y."/>
            <person name="Kim Y.J."/>
            <person name="Jeon J.H."/>
            <person name="Cha S.S."/>
            <person name="Kwon K.K."/>
            <person name="Kim H.T."/>
            <person name="Park C.J."/>
            <person name="Lee H.W."/>
            <person name="Kim S.I."/>
            <person name="Chun J."/>
            <person name="Colwell R.R."/>
            <person name="Kim S.J."/>
            <person name="Lee J.H."/>
        </authorList>
    </citation>
    <scope>NUCLEOTIDE SEQUENCE [LARGE SCALE GENOMIC DNA]</scope>
    <source>
        <strain evidence="1 2">NA1</strain>
    </source>
</reference>
<dbReference type="eggNOG" id="arCOG05841">
    <property type="taxonomic scope" value="Archaea"/>
</dbReference>
<dbReference type="RefSeq" id="WP_012572636.1">
    <property type="nucleotide sequence ID" value="NC_011529.1"/>
</dbReference>
<dbReference type="Proteomes" id="UP000002727">
    <property type="component" value="Chromosome"/>
</dbReference>
<dbReference type="EMBL" id="CP000855">
    <property type="protein sequence ID" value="ACJ17164.1"/>
    <property type="molecule type" value="Genomic_DNA"/>
</dbReference>